<reference evidence="7 8" key="1">
    <citation type="journal article" date="2018" name="BMC Genomics">
        <title>Genomic comparison of Trypanosoma conorhini and Trypanosoma rangeli to Trypanosoma cruzi strains of high and low virulence.</title>
        <authorList>
            <person name="Bradwell K.R."/>
            <person name="Koparde V.N."/>
            <person name="Matveyev A.V."/>
            <person name="Serrano M.G."/>
            <person name="Alves J.M."/>
            <person name="Parikh H."/>
            <person name="Huang B."/>
            <person name="Lee V."/>
            <person name="Espinosa-Alvarez O."/>
            <person name="Ortiz P.A."/>
            <person name="Costa-Martins A.G."/>
            <person name="Teixeira M.M."/>
            <person name="Buck G.A."/>
        </authorList>
    </citation>
    <scope>NUCLEOTIDE SEQUENCE [LARGE SCALE GENOMIC DNA]</scope>
    <source>
        <strain evidence="7 8">025E</strain>
    </source>
</reference>
<dbReference type="PANTHER" id="PTHR33958">
    <property type="entry name" value="PROTEIN C8ORF37"/>
    <property type="match status" value="1"/>
</dbReference>
<organism evidence="7 8">
    <name type="scientific">Trypanosoma conorhini</name>
    <dbReference type="NCBI Taxonomy" id="83891"/>
    <lineage>
        <taxon>Eukaryota</taxon>
        <taxon>Discoba</taxon>
        <taxon>Euglenozoa</taxon>
        <taxon>Kinetoplastea</taxon>
        <taxon>Metakinetoplastina</taxon>
        <taxon>Trypanosomatida</taxon>
        <taxon>Trypanosomatidae</taxon>
        <taxon>Trypanosoma</taxon>
    </lineage>
</organism>
<proteinExistence type="predicted"/>
<evidence type="ECO:0000256" key="5">
    <source>
        <dbReference type="ARBA" id="ARBA00026215"/>
    </source>
</evidence>
<dbReference type="AlphaFoldDB" id="A0A422PM17"/>
<sequence>MSDVDQLIEELFPKVCTELTSGASKPSVTHELPASKGDWDASDEEDKNAISAIVRPARPPASVNPRRESNSGPSKSYFDESDEDDAEAEVAASSSSFAVPFPFLPANVGSACVGKCFVTNMGAKLLQHPTIAQLLFLAQGEHRSRLSQKQLLEGKGAFYAINAKFGNGASDKYAEDMACHGGCPIMICRRCNYGVVRLQGAAWQDGGGTMDLYLTVRNYYPDWSRLVSSYPVGQTKNGEQNRVLRSSVGCAAYCCQCSWLTVSSEQETIETRPSDSAGYVGREDSRCFATQLPLPQEERRRPPLWVCRGHVPHF</sequence>
<keyword evidence="8" id="KW-1185">Reference proteome</keyword>
<evidence type="ECO:0000256" key="1">
    <source>
        <dbReference type="ARBA" id="ARBA00004437"/>
    </source>
</evidence>
<comment type="function">
    <text evidence="4">May be involved in photoreceptor outer segment disk morphogenesis.</text>
</comment>
<gene>
    <name evidence="7" type="ORF">Tco025E_04483</name>
</gene>
<dbReference type="Proteomes" id="UP000284403">
    <property type="component" value="Unassembled WGS sequence"/>
</dbReference>
<name>A0A422PM17_9TRYP</name>
<evidence type="ECO:0000313" key="7">
    <source>
        <dbReference type="EMBL" id="RNF18741.1"/>
    </source>
</evidence>
<dbReference type="GeneID" id="40318094"/>
<feature type="region of interest" description="Disordered" evidence="6">
    <location>
        <begin position="20"/>
        <end position="85"/>
    </location>
</feature>
<evidence type="ECO:0000256" key="2">
    <source>
        <dbReference type="ARBA" id="ARBA00004496"/>
    </source>
</evidence>
<comment type="caution">
    <text evidence="7">The sequence shown here is derived from an EMBL/GenBank/DDBJ whole genome shotgun (WGS) entry which is preliminary data.</text>
</comment>
<dbReference type="RefSeq" id="XP_029228594.1">
    <property type="nucleotide sequence ID" value="XM_029371393.1"/>
</dbReference>
<protein>
    <recommendedName>
        <fullName evidence="5">Cilia- and flagella-associated protein 418</fullName>
    </recommendedName>
</protein>
<dbReference type="GO" id="GO:0005829">
    <property type="term" value="C:cytosol"/>
    <property type="evidence" value="ECO:0007669"/>
    <property type="project" value="TreeGrafter"/>
</dbReference>
<evidence type="ECO:0000256" key="3">
    <source>
        <dbReference type="ARBA" id="ARBA00022490"/>
    </source>
</evidence>
<dbReference type="OrthoDB" id="259905at2759"/>
<dbReference type="Pfam" id="PF14996">
    <property type="entry name" value="RMP"/>
    <property type="match status" value="1"/>
</dbReference>
<dbReference type="InterPro" id="IPR029239">
    <property type="entry name" value="CFAP418"/>
</dbReference>
<accession>A0A422PM17</accession>
<evidence type="ECO:0000256" key="4">
    <source>
        <dbReference type="ARBA" id="ARBA00024819"/>
    </source>
</evidence>
<evidence type="ECO:0000313" key="8">
    <source>
        <dbReference type="Proteomes" id="UP000284403"/>
    </source>
</evidence>
<dbReference type="PANTHER" id="PTHR33958:SF1">
    <property type="entry name" value="CILIA- AND FLAGELLA-ASSOCIATED PROTEIN 418"/>
    <property type="match status" value="1"/>
</dbReference>
<dbReference type="EMBL" id="MKKU01000223">
    <property type="protein sequence ID" value="RNF18741.1"/>
    <property type="molecule type" value="Genomic_DNA"/>
</dbReference>
<comment type="subcellular location">
    <subcellularLocation>
        <location evidence="2">Cytoplasm</location>
    </subcellularLocation>
    <subcellularLocation>
        <location evidence="1">Photoreceptor inner segment</location>
    </subcellularLocation>
</comment>
<keyword evidence="3" id="KW-0963">Cytoplasm</keyword>
<evidence type="ECO:0000256" key="6">
    <source>
        <dbReference type="SAM" id="MobiDB-lite"/>
    </source>
</evidence>